<proteinExistence type="predicted"/>
<evidence type="ECO:0000313" key="2">
    <source>
        <dbReference type="Proteomes" id="UP000550707"/>
    </source>
</evidence>
<keyword evidence="2" id="KW-1185">Reference proteome</keyword>
<dbReference type="AlphaFoldDB" id="A0A7J8J9P2"/>
<gene>
    <name evidence="1" type="ORF">HJG59_018112</name>
</gene>
<evidence type="ECO:0000313" key="1">
    <source>
        <dbReference type="EMBL" id="KAF6493119.1"/>
    </source>
</evidence>
<sequence>MIFMYTFFQLIIALWMNINEKLWKLSKLLENL</sequence>
<name>A0A7J8J9P2_MOLMO</name>
<dbReference type="Proteomes" id="UP000550707">
    <property type="component" value="Unassembled WGS sequence"/>
</dbReference>
<protein>
    <submittedName>
        <fullName evidence="1">THO complex 2</fullName>
    </submittedName>
</protein>
<comment type="caution">
    <text evidence="1">The sequence shown here is derived from an EMBL/GenBank/DDBJ whole genome shotgun (WGS) entry which is preliminary data.</text>
</comment>
<dbReference type="EMBL" id="JACASF010000002">
    <property type="protein sequence ID" value="KAF6493119.1"/>
    <property type="molecule type" value="Genomic_DNA"/>
</dbReference>
<organism evidence="1 2">
    <name type="scientific">Molossus molossus</name>
    <name type="common">Pallas' mastiff bat</name>
    <name type="synonym">Vespertilio molossus</name>
    <dbReference type="NCBI Taxonomy" id="27622"/>
    <lineage>
        <taxon>Eukaryota</taxon>
        <taxon>Metazoa</taxon>
        <taxon>Chordata</taxon>
        <taxon>Craniata</taxon>
        <taxon>Vertebrata</taxon>
        <taxon>Euteleostomi</taxon>
        <taxon>Mammalia</taxon>
        <taxon>Eutheria</taxon>
        <taxon>Laurasiatheria</taxon>
        <taxon>Chiroptera</taxon>
        <taxon>Yangochiroptera</taxon>
        <taxon>Molossidae</taxon>
        <taxon>Molossus</taxon>
    </lineage>
</organism>
<reference evidence="1 2" key="1">
    <citation type="journal article" date="2020" name="Nature">
        <title>Six reference-quality genomes reveal evolution of bat adaptations.</title>
        <authorList>
            <person name="Jebb D."/>
            <person name="Huang Z."/>
            <person name="Pippel M."/>
            <person name="Hughes G.M."/>
            <person name="Lavrichenko K."/>
            <person name="Devanna P."/>
            <person name="Winkler S."/>
            <person name="Jermiin L.S."/>
            <person name="Skirmuntt E.C."/>
            <person name="Katzourakis A."/>
            <person name="Burkitt-Gray L."/>
            <person name="Ray D.A."/>
            <person name="Sullivan K.A.M."/>
            <person name="Roscito J.G."/>
            <person name="Kirilenko B.M."/>
            <person name="Davalos L.M."/>
            <person name="Corthals A.P."/>
            <person name="Power M.L."/>
            <person name="Jones G."/>
            <person name="Ransome R.D."/>
            <person name="Dechmann D.K.N."/>
            <person name="Locatelli A.G."/>
            <person name="Puechmaille S.J."/>
            <person name="Fedrigo O."/>
            <person name="Jarvis E.D."/>
            <person name="Hiller M."/>
            <person name="Vernes S.C."/>
            <person name="Myers E.W."/>
            <person name="Teeling E.C."/>
        </authorList>
    </citation>
    <scope>NUCLEOTIDE SEQUENCE [LARGE SCALE GENOMIC DNA]</scope>
    <source>
        <strain evidence="1">MMolMol1</strain>
        <tissue evidence="1">Muscle</tissue>
    </source>
</reference>
<accession>A0A7J8J9P2</accession>